<name>A0AA39LRR2_9BILA</name>
<gene>
    <name evidence="2" type="ORF">QR680_018864</name>
</gene>
<protein>
    <recommendedName>
        <fullName evidence="4">Lipoprotein</fullName>
    </recommendedName>
</protein>
<reference evidence="2" key="1">
    <citation type="submission" date="2023-06" db="EMBL/GenBank/DDBJ databases">
        <title>Genomic analysis of the entomopathogenic nematode Steinernema hermaphroditum.</title>
        <authorList>
            <person name="Schwarz E.M."/>
            <person name="Heppert J.K."/>
            <person name="Baniya A."/>
            <person name="Schwartz H.T."/>
            <person name="Tan C.-H."/>
            <person name="Antoshechkin I."/>
            <person name="Sternberg P.W."/>
            <person name="Goodrich-Blair H."/>
            <person name="Dillman A.R."/>
        </authorList>
    </citation>
    <scope>NUCLEOTIDE SEQUENCE</scope>
    <source>
        <strain evidence="2">PS9179</strain>
        <tissue evidence="2">Whole animal</tissue>
    </source>
</reference>
<feature type="signal peptide" evidence="1">
    <location>
        <begin position="1"/>
        <end position="16"/>
    </location>
</feature>
<evidence type="ECO:0000256" key="1">
    <source>
        <dbReference type="SAM" id="SignalP"/>
    </source>
</evidence>
<feature type="chain" id="PRO_5041228079" description="Lipoprotein" evidence="1">
    <location>
        <begin position="17"/>
        <end position="205"/>
    </location>
</feature>
<evidence type="ECO:0000313" key="2">
    <source>
        <dbReference type="EMBL" id="KAK0406879.1"/>
    </source>
</evidence>
<evidence type="ECO:0000313" key="3">
    <source>
        <dbReference type="Proteomes" id="UP001175271"/>
    </source>
</evidence>
<organism evidence="2 3">
    <name type="scientific">Steinernema hermaphroditum</name>
    <dbReference type="NCBI Taxonomy" id="289476"/>
    <lineage>
        <taxon>Eukaryota</taxon>
        <taxon>Metazoa</taxon>
        <taxon>Ecdysozoa</taxon>
        <taxon>Nematoda</taxon>
        <taxon>Chromadorea</taxon>
        <taxon>Rhabditida</taxon>
        <taxon>Tylenchina</taxon>
        <taxon>Panagrolaimomorpha</taxon>
        <taxon>Strongyloidoidea</taxon>
        <taxon>Steinernematidae</taxon>
        <taxon>Steinernema</taxon>
    </lineage>
</organism>
<accession>A0AA39LRR2</accession>
<comment type="caution">
    <text evidence="2">The sequence shown here is derived from an EMBL/GenBank/DDBJ whole genome shotgun (WGS) entry which is preliminary data.</text>
</comment>
<keyword evidence="1" id="KW-0732">Signal</keyword>
<dbReference type="EMBL" id="JAUCMV010000004">
    <property type="protein sequence ID" value="KAK0406879.1"/>
    <property type="molecule type" value="Genomic_DNA"/>
</dbReference>
<proteinExistence type="predicted"/>
<dbReference type="AlphaFoldDB" id="A0AA39LRR2"/>
<keyword evidence="3" id="KW-1185">Reference proteome</keyword>
<evidence type="ECO:0008006" key="4">
    <source>
        <dbReference type="Google" id="ProtNLM"/>
    </source>
</evidence>
<dbReference type="Proteomes" id="UP001175271">
    <property type="component" value="Unassembled WGS sequence"/>
</dbReference>
<sequence length="205" mass="21944">MKSLFVAAALLAVAFACTDQKDNIVKIDNVGSNLNVEFQDVVAATYDASHKPSCSGSGPNVQTPGVIRLISGKIIVKKQMDLVKSSDVLATLQKDSFLVGKVCENGESKNPLVPGKDCHISLCQEATLLGHADLCKLFQTPGTHTLGQLEGDLKDFNGTLAIPPITGLIKDVLKGSWKAQFTLQSNGETMAHIKAPSNEEWIRVD</sequence>
<dbReference type="PROSITE" id="PS51257">
    <property type="entry name" value="PROKAR_LIPOPROTEIN"/>
    <property type="match status" value="1"/>
</dbReference>